<evidence type="ECO:0000313" key="2">
    <source>
        <dbReference type="Proteomes" id="UP000639772"/>
    </source>
</evidence>
<reference evidence="1 2" key="1">
    <citation type="journal article" date="2020" name="Nat. Food">
        <title>A phased Vanilla planifolia genome enables genetic improvement of flavour and production.</title>
        <authorList>
            <person name="Hasing T."/>
            <person name="Tang H."/>
            <person name="Brym M."/>
            <person name="Khazi F."/>
            <person name="Huang T."/>
            <person name="Chambers A.H."/>
        </authorList>
    </citation>
    <scope>NUCLEOTIDE SEQUENCE [LARGE SCALE GENOMIC DNA]</scope>
    <source>
        <tissue evidence="1">Leaf</tissue>
    </source>
</reference>
<gene>
    <name evidence="1" type="ORF">HPP92_025143</name>
</gene>
<name>A0A835PLB9_VANPL</name>
<organism evidence="1 2">
    <name type="scientific">Vanilla planifolia</name>
    <name type="common">Vanilla</name>
    <dbReference type="NCBI Taxonomy" id="51239"/>
    <lineage>
        <taxon>Eukaryota</taxon>
        <taxon>Viridiplantae</taxon>
        <taxon>Streptophyta</taxon>
        <taxon>Embryophyta</taxon>
        <taxon>Tracheophyta</taxon>
        <taxon>Spermatophyta</taxon>
        <taxon>Magnoliopsida</taxon>
        <taxon>Liliopsida</taxon>
        <taxon>Asparagales</taxon>
        <taxon>Orchidaceae</taxon>
        <taxon>Vanilloideae</taxon>
        <taxon>Vanilleae</taxon>
        <taxon>Vanilla</taxon>
    </lineage>
</organism>
<accession>A0A835PLB9</accession>
<proteinExistence type="predicted"/>
<sequence length="66" mass="7163">MELVGKKKLSIVEECRAVVEFNEQDGHGGGIVVEFKERDGHGCGVSGEQEETLNRGIYEGALGRTN</sequence>
<protein>
    <submittedName>
        <fullName evidence="1">Uncharacterized protein</fullName>
    </submittedName>
</protein>
<evidence type="ECO:0000313" key="1">
    <source>
        <dbReference type="EMBL" id="KAG0453839.1"/>
    </source>
</evidence>
<dbReference type="Proteomes" id="UP000639772">
    <property type="component" value="Unassembled WGS sequence"/>
</dbReference>
<comment type="caution">
    <text evidence="1">The sequence shown here is derived from an EMBL/GenBank/DDBJ whole genome shotgun (WGS) entry which is preliminary data.</text>
</comment>
<dbReference type="EMBL" id="JADCNM010000014">
    <property type="protein sequence ID" value="KAG0453839.1"/>
    <property type="molecule type" value="Genomic_DNA"/>
</dbReference>
<dbReference type="AlphaFoldDB" id="A0A835PLB9"/>